<dbReference type="AlphaFoldDB" id="A0A6J7M5T5"/>
<dbReference type="PANTHER" id="PTHR22773">
    <property type="entry name" value="NADH DEHYDROGENASE"/>
    <property type="match status" value="1"/>
</dbReference>
<feature type="transmembrane region" description="Helical" evidence="5">
    <location>
        <begin position="122"/>
        <end position="140"/>
    </location>
</feature>
<feature type="transmembrane region" description="Helical" evidence="5">
    <location>
        <begin position="292"/>
        <end position="311"/>
    </location>
</feature>
<feature type="transmembrane region" description="Helical" evidence="5">
    <location>
        <begin position="177"/>
        <end position="198"/>
    </location>
</feature>
<evidence type="ECO:0000313" key="10">
    <source>
        <dbReference type="EMBL" id="CAB5021247.1"/>
    </source>
</evidence>
<dbReference type="HAMAP" id="MF_00445">
    <property type="entry name" value="NDH1_NuoN_1"/>
    <property type="match status" value="1"/>
</dbReference>
<evidence type="ECO:0000313" key="8">
    <source>
        <dbReference type="EMBL" id="CAB4904297.1"/>
    </source>
</evidence>
<feature type="transmembrane region" description="Helical" evidence="5">
    <location>
        <begin position="20"/>
        <end position="42"/>
    </location>
</feature>
<comment type="subcellular location">
    <subcellularLocation>
        <location evidence="1">Membrane</location>
        <topology evidence="1">Multi-pass membrane protein</topology>
    </subcellularLocation>
</comment>
<reference evidence="9" key="1">
    <citation type="submission" date="2020-05" db="EMBL/GenBank/DDBJ databases">
        <authorList>
            <person name="Chiriac C."/>
            <person name="Salcher M."/>
            <person name="Ghai R."/>
            <person name="Kavagutti S V."/>
        </authorList>
    </citation>
    <scope>NUCLEOTIDE SEQUENCE</scope>
</reference>
<accession>A0A6J7M5T5</accession>
<dbReference type="Pfam" id="PF00361">
    <property type="entry name" value="Proton_antipo_M"/>
    <property type="match status" value="1"/>
</dbReference>
<keyword evidence="2 5" id="KW-0812">Transmembrane</keyword>
<feature type="transmembrane region" description="Helical" evidence="5">
    <location>
        <begin position="467"/>
        <end position="490"/>
    </location>
</feature>
<evidence type="ECO:0000256" key="1">
    <source>
        <dbReference type="ARBA" id="ARBA00004141"/>
    </source>
</evidence>
<evidence type="ECO:0000256" key="5">
    <source>
        <dbReference type="SAM" id="Phobius"/>
    </source>
</evidence>
<feature type="transmembrane region" description="Helical" evidence="5">
    <location>
        <begin position="318"/>
        <end position="340"/>
    </location>
</feature>
<protein>
    <submittedName>
        <fullName evidence="9">Unannotated protein</fullName>
    </submittedName>
</protein>
<feature type="transmembrane region" description="Helical" evidence="5">
    <location>
        <begin position="388"/>
        <end position="413"/>
    </location>
</feature>
<evidence type="ECO:0000313" key="9">
    <source>
        <dbReference type="EMBL" id="CAB4976450.1"/>
    </source>
</evidence>
<evidence type="ECO:0000256" key="3">
    <source>
        <dbReference type="ARBA" id="ARBA00022989"/>
    </source>
</evidence>
<evidence type="ECO:0000256" key="2">
    <source>
        <dbReference type="ARBA" id="ARBA00022692"/>
    </source>
</evidence>
<evidence type="ECO:0000259" key="6">
    <source>
        <dbReference type="Pfam" id="PF00361"/>
    </source>
</evidence>
<dbReference type="GO" id="GO:0042773">
    <property type="term" value="P:ATP synthesis coupled electron transport"/>
    <property type="evidence" value="ECO:0007669"/>
    <property type="project" value="InterPro"/>
</dbReference>
<proteinExistence type="inferred from homology"/>
<feature type="transmembrane region" description="Helical" evidence="5">
    <location>
        <begin position="146"/>
        <end position="165"/>
    </location>
</feature>
<keyword evidence="3 5" id="KW-1133">Transmembrane helix</keyword>
<feature type="transmembrane region" description="Helical" evidence="5">
    <location>
        <begin position="425"/>
        <end position="447"/>
    </location>
</feature>
<feature type="transmembrane region" description="Helical" evidence="5">
    <location>
        <begin position="259"/>
        <end position="286"/>
    </location>
</feature>
<dbReference type="InterPro" id="IPR010096">
    <property type="entry name" value="NADH-Q_OxRdtase_suN/2"/>
</dbReference>
<sequence>MTGFVLAAIAPITTPSVDWLGVAPVIALGGAGVAIVLARALLRRSAATTPVCVALGILGVVLAAIFEYRLWHLVRADGAITTMAGMVRVDPFGVFLSVVVLIGTIYALFISVAYLKRESLDAPEYLALVMLSAAGMVAIITANDLIAIFVALEVLSIPLYVLAAFDRRRMASQEAGLKYFVLGAFSSAVFLYGVALTYGATGSTSLTAIGDFLANNTLYEQGTLLAGGALLLAGLGFKVAAVPFHFWTPDVYEGAPTPVTAFMAAATKTAAFAVLIRVFSIAFPLYRTDWKPALWVLAVLTLVVGSVAALVQTDVKRILAYSAIAHSGYILIGFQTGTIAGRQAALLYLLIYTFMAIGTFAVIMLASMTGDDRHSLDDYRGFALQRPVLGGILIFFLLAQAGIPLTGGFIAKLEVFSAAAQSHDYSLLVIGVLAAVVAMFFYLRIALALASPATGGEYFSDRRVDRWSGVVVATAALAVLATGVTPGPFIDWARQAVYFV</sequence>
<organism evidence="9">
    <name type="scientific">freshwater metagenome</name>
    <dbReference type="NCBI Taxonomy" id="449393"/>
    <lineage>
        <taxon>unclassified sequences</taxon>
        <taxon>metagenomes</taxon>
        <taxon>ecological metagenomes</taxon>
    </lineage>
</organism>
<dbReference type="InterPro" id="IPR001750">
    <property type="entry name" value="ND/Mrp_TM"/>
</dbReference>
<feature type="transmembrane region" description="Helical" evidence="5">
    <location>
        <begin position="91"/>
        <end position="115"/>
    </location>
</feature>
<dbReference type="GO" id="GO:0016020">
    <property type="term" value="C:membrane"/>
    <property type="evidence" value="ECO:0007669"/>
    <property type="project" value="UniProtKB-SubCell"/>
</dbReference>
<dbReference type="EMBL" id="CAFBMM010000024">
    <property type="protein sequence ID" value="CAB4904297.1"/>
    <property type="molecule type" value="Genomic_DNA"/>
</dbReference>
<dbReference type="GO" id="GO:0008137">
    <property type="term" value="F:NADH dehydrogenase (ubiquinone) activity"/>
    <property type="evidence" value="ECO:0007669"/>
    <property type="project" value="InterPro"/>
</dbReference>
<feature type="domain" description="NADH:quinone oxidoreductase/Mrp antiporter transmembrane" evidence="6">
    <location>
        <begin position="142"/>
        <end position="436"/>
    </location>
</feature>
<evidence type="ECO:0000256" key="4">
    <source>
        <dbReference type="ARBA" id="ARBA00023136"/>
    </source>
</evidence>
<evidence type="ECO:0000313" key="7">
    <source>
        <dbReference type="EMBL" id="CAB4716447.1"/>
    </source>
</evidence>
<dbReference type="NCBIfam" id="TIGR01770">
    <property type="entry name" value="NDH_I_N"/>
    <property type="match status" value="1"/>
</dbReference>
<dbReference type="EMBL" id="CAEZYK010000010">
    <property type="protein sequence ID" value="CAB4716447.1"/>
    <property type="molecule type" value="Genomic_DNA"/>
</dbReference>
<feature type="transmembrane region" description="Helical" evidence="5">
    <location>
        <begin position="346"/>
        <end position="367"/>
    </location>
</feature>
<keyword evidence="4 5" id="KW-0472">Membrane</keyword>
<dbReference type="EMBL" id="CAFBOF010000014">
    <property type="protein sequence ID" value="CAB4976450.1"/>
    <property type="molecule type" value="Genomic_DNA"/>
</dbReference>
<gene>
    <name evidence="7" type="ORF">UFOPK2683_00298</name>
    <name evidence="8" type="ORF">UFOPK3605_00664</name>
    <name evidence="9" type="ORF">UFOPK3897_00839</name>
    <name evidence="10" type="ORF">UFOPK4121_00672</name>
</gene>
<dbReference type="EMBL" id="CAFBPQ010000015">
    <property type="protein sequence ID" value="CAB5021247.1"/>
    <property type="molecule type" value="Genomic_DNA"/>
</dbReference>
<name>A0A6J7M5T5_9ZZZZ</name>
<feature type="transmembrane region" description="Helical" evidence="5">
    <location>
        <begin position="224"/>
        <end position="247"/>
    </location>
</feature>
<feature type="transmembrane region" description="Helical" evidence="5">
    <location>
        <begin position="51"/>
        <end position="71"/>
    </location>
</feature>